<dbReference type="VEuPathDB" id="FungiDB:PHYBLDRAFT_14458"/>
<dbReference type="AlphaFoldDB" id="A0A167QQA1"/>
<dbReference type="Proteomes" id="UP000077315">
    <property type="component" value="Unassembled WGS sequence"/>
</dbReference>
<protein>
    <submittedName>
        <fullName evidence="1">Uncharacterized protein</fullName>
    </submittedName>
</protein>
<keyword evidence="2" id="KW-1185">Reference proteome</keyword>
<dbReference type="InterPro" id="IPR028245">
    <property type="entry name" value="PIL1/LSP1"/>
</dbReference>
<organism evidence="1 2">
    <name type="scientific">Phycomyces blakesleeanus (strain ATCC 8743b / DSM 1359 / FGSC 10004 / NBRC 33097 / NRRL 1555)</name>
    <dbReference type="NCBI Taxonomy" id="763407"/>
    <lineage>
        <taxon>Eukaryota</taxon>
        <taxon>Fungi</taxon>
        <taxon>Fungi incertae sedis</taxon>
        <taxon>Mucoromycota</taxon>
        <taxon>Mucoromycotina</taxon>
        <taxon>Mucoromycetes</taxon>
        <taxon>Mucorales</taxon>
        <taxon>Phycomycetaceae</taxon>
        <taxon>Phycomyces</taxon>
    </lineage>
</organism>
<dbReference type="GO" id="GO:0070941">
    <property type="term" value="P:eisosome assembly"/>
    <property type="evidence" value="ECO:0007669"/>
    <property type="project" value="TreeGrafter"/>
</dbReference>
<dbReference type="RefSeq" id="XP_018298099.1">
    <property type="nucleotide sequence ID" value="XM_018431245.1"/>
</dbReference>
<dbReference type="STRING" id="763407.A0A167QQA1"/>
<dbReference type="GO" id="GO:0036286">
    <property type="term" value="C:eisosome filament"/>
    <property type="evidence" value="ECO:0007669"/>
    <property type="project" value="TreeGrafter"/>
</dbReference>
<dbReference type="GO" id="GO:0006897">
    <property type="term" value="P:endocytosis"/>
    <property type="evidence" value="ECO:0007669"/>
    <property type="project" value="TreeGrafter"/>
</dbReference>
<dbReference type="OrthoDB" id="5599269at2759"/>
<dbReference type="GeneID" id="28992151"/>
<dbReference type="PANTHER" id="PTHR31962:SF1">
    <property type="entry name" value="SPHINGOLIPID LONG CHAIN BASE-RESPONSIVE PROTEIN PIL1"/>
    <property type="match status" value="1"/>
</dbReference>
<dbReference type="Pfam" id="PF13805">
    <property type="entry name" value="Pil1"/>
    <property type="match status" value="1"/>
</dbReference>
<reference evidence="2" key="1">
    <citation type="submission" date="2015-06" db="EMBL/GenBank/DDBJ databases">
        <title>Expansion of signal transduction pathways in fungi by whole-genome duplication.</title>
        <authorList>
            <consortium name="DOE Joint Genome Institute"/>
            <person name="Corrochano L.M."/>
            <person name="Kuo A."/>
            <person name="Marcet-Houben M."/>
            <person name="Polaino S."/>
            <person name="Salamov A."/>
            <person name="Villalobos J.M."/>
            <person name="Alvarez M.I."/>
            <person name="Avalos J."/>
            <person name="Benito E.P."/>
            <person name="Benoit I."/>
            <person name="Burger G."/>
            <person name="Camino L.P."/>
            <person name="Canovas D."/>
            <person name="Cerda-Olmedo E."/>
            <person name="Cheng J.-F."/>
            <person name="Dominguez A."/>
            <person name="Elias M."/>
            <person name="Eslava A.P."/>
            <person name="Glaser F."/>
            <person name="Grimwood J."/>
            <person name="Gutierrez G."/>
            <person name="Heitman J."/>
            <person name="Henrissat B."/>
            <person name="Iturriaga E.A."/>
            <person name="Lang B.F."/>
            <person name="Lavin J.L."/>
            <person name="Lee S."/>
            <person name="Li W."/>
            <person name="Lindquist E."/>
            <person name="Lopez-Garcia S."/>
            <person name="Luque E.M."/>
            <person name="Marcos A.T."/>
            <person name="Martin J."/>
            <person name="McCluskey K."/>
            <person name="Medina H.R."/>
            <person name="Miralles-Duran A."/>
            <person name="Miyazaki A."/>
            <person name="Munoz-Torres E."/>
            <person name="Oguiza J.A."/>
            <person name="Ohm R."/>
            <person name="Olmedo M."/>
            <person name="Orejas M."/>
            <person name="Ortiz-Castellanos L."/>
            <person name="Pisabarro A.G."/>
            <person name="Rodriguez-Romero J."/>
            <person name="Ruiz-Herrera J."/>
            <person name="Ruiz-Vazquez R."/>
            <person name="Sanz C."/>
            <person name="Schackwitz W."/>
            <person name="Schmutz J."/>
            <person name="Shahriari M."/>
            <person name="Shelest E."/>
            <person name="Silva-Franco F."/>
            <person name="Soanes D."/>
            <person name="Syed K."/>
            <person name="Tagua V.G."/>
            <person name="Talbot N.J."/>
            <person name="Thon M."/>
            <person name="De vries R.P."/>
            <person name="Wiebenga A."/>
            <person name="Yadav J.S."/>
            <person name="Braun E.L."/>
            <person name="Baker S."/>
            <person name="Garre V."/>
            <person name="Horwitz B."/>
            <person name="Torres-Martinez S."/>
            <person name="Idnurm A."/>
            <person name="Herrera-Estrella A."/>
            <person name="Gabaldon T."/>
            <person name="Grigoriev I.V."/>
        </authorList>
    </citation>
    <scope>NUCLEOTIDE SEQUENCE [LARGE SCALE GENOMIC DNA]</scope>
    <source>
        <strain evidence="2">NRRL 1555(-)</strain>
    </source>
</reference>
<feature type="non-terminal residue" evidence="1">
    <location>
        <position position="161"/>
    </location>
</feature>
<dbReference type="EMBL" id="KV440972">
    <property type="protein sequence ID" value="OAD80059.1"/>
    <property type="molecule type" value="Genomic_DNA"/>
</dbReference>
<evidence type="ECO:0000313" key="2">
    <source>
        <dbReference type="Proteomes" id="UP000077315"/>
    </source>
</evidence>
<proteinExistence type="predicted"/>
<dbReference type="PANTHER" id="PTHR31962">
    <property type="entry name" value="SPHINGOLIPID LONG CHAIN BASE-RESPONSIVE PROTEIN PIL1"/>
    <property type="match status" value="1"/>
</dbReference>
<dbReference type="InParanoid" id="A0A167QQA1"/>
<dbReference type="Gene3D" id="1.20.1270.60">
    <property type="entry name" value="Arfaptin homology (AH) domain/BAR domain"/>
    <property type="match status" value="1"/>
</dbReference>
<gene>
    <name evidence="1" type="ORF">PHYBLDRAFT_14458</name>
</gene>
<accession>A0A167QQA1</accession>
<dbReference type="InterPro" id="IPR027267">
    <property type="entry name" value="AH/BAR_dom_sf"/>
</dbReference>
<dbReference type="GO" id="GO:0008289">
    <property type="term" value="F:lipid binding"/>
    <property type="evidence" value="ECO:0007669"/>
    <property type="project" value="TreeGrafter"/>
</dbReference>
<sequence>MCYTGNCEQYRETIKSIGERDSLLTETRDKKRRLEESITKLQDNSPESVDKIADLKKQLSDLVASTEPDEVEMSNFKRVAAREALYLLLNGMHELASKTDIISSFGKYIVDELDVTPITPGQERSTYQGTNKTARIVKDATNAITNWKPDKAKVRRTLTSH</sequence>
<name>A0A167QQA1_PHYB8</name>
<dbReference type="GO" id="GO:0005886">
    <property type="term" value="C:plasma membrane"/>
    <property type="evidence" value="ECO:0007669"/>
    <property type="project" value="TreeGrafter"/>
</dbReference>
<evidence type="ECO:0000313" key="1">
    <source>
        <dbReference type="EMBL" id="OAD80059.1"/>
    </source>
</evidence>